<feature type="transmembrane region" description="Helical" evidence="1">
    <location>
        <begin position="63"/>
        <end position="83"/>
    </location>
</feature>
<keyword evidence="1" id="KW-1133">Transmembrane helix</keyword>
<comment type="caution">
    <text evidence="2">The sequence shown here is derived from an EMBL/GenBank/DDBJ whole genome shotgun (WGS) entry which is preliminary data.</text>
</comment>
<dbReference type="InterPro" id="IPR045407">
    <property type="entry name" value="DUF6512"/>
</dbReference>
<sequence length="157" mass="18333">MVLFSVLHFGHELTGWDFLKIFCGTDESVFEHIKMGFWAYLFTSAIEFFVFKKKQNFWSSRLFSTSLVPWFIVVVWYLVPAIFGKIETLWIELSWAFAIVIISGLFATVVERQIETLKISKGFKTVMVVLVAVSIIFFVRFSFAKPWIDVFVDPYTL</sequence>
<dbReference type="EMBL" id="DTKQ01000052">
    <property type="protein sequence ID" value="HGZ79933.1"/>
    <property type="molecule type" value="Genomic_DNA"/>
</dbReference>
<name>A0A832I720_9THEM</name>
<keyword evidence="1" id="KW-0472">Membrane</keyword>
<dbReference type="Pfam" id="PF20122">
    <property type="entry name" value="DUF6512"/>
    <property type="match status" value="1"/>
</dbReference>
<proteinExistence type="predicted"/>
<evidence type="ECO:0000256" key="1">
    <source>
        <dbReference type="SAM" id="Phobius"/>
    </source>
</evidence>
<evidence type="ECO:0000313" key="2">
    <source>
        <dbReference type="EMBL" id="HGZ79933.1"/>
    </source>
</evidence>
<feature type="transmembrane region" description="Helical" evidence="1">
    <location>
        <begin position="122"/>
        <end position="143"/>
    </location>
</feature>
<accession>A0A832I720</accession>
<gene>
    <name evidence="2" type="ORF">ENW55_08110</name>
</gene>
<reference evidence="2" key="1">
    <citation type="journal article" date="2020" name="mSystems">
        <title>Genome- and Community-Level Interaction Insights into Carbon Utilization and Element Cycling Functions of Hydrothermarchaeota in Hydrothermal Sediment.</title>
        <authorList>
            <person name="Zhou Z."/>
            <person name="Liu Y."/>
            <person name="Xu W."/>
            <person name="Pan J."/>
            <person name="Luo Z.H."/>
            <person name="Li M."/>
        </authorList>
    </citation>
    <scope>NUCLEOTIDE SEQUENCE [LARGE SCALE GENOMIC DNA]</scope>
    <source>
        <strain evidence="2">SpSt-86</strain>
    </source>
</reference>
<organism evidence="2">
    <name type="scientific">Pseudothermotoga hypogea</name>
    <dbReference type="NCBI Taxonomy" id="57487"/>
    <lineage>
        <taxon>Bacteria</taxon>
        <taxon>Thermotogati</taxon>
        <taxon>Thermotogota</taxon>
        <taxon>Thermotogae</taxon>
        <taxon>Thermotogales</taxon>
        <taxon>Thermotogaceae</taxon>
        <taxon>Pseudothermotoga</taxon>
    </lineage>
</organism>
<keyword evidence="1" id="KW-0812">Transmembrane</keyword>
<feature type="transmembrane region" description="Helical" evidence="1">
    <location>
        <begin position="89"/>
        <end position="110"/>
    </location>
</feature>
<dbReference type="AlphaFoldDB" id="A0A832I720"/>
<feature type="transmembrane region" description="Helical" evidence="1">
    <location>
        <begin position="35"/>
        <end position="51"/>
    </location>
</feature>
<protein>
    <submittedName>
        <fullName evidence="2">Uncharacterized protein</fullName>
    </submittedName>
</protein>